<proteinExistence type="predicted"/>
<keyword evidence="2" id="KW-1185">Reference proteome</keyword>
<comment type="caution">
    <text evidence="1">The sequence shown here is derived from an EMBL/GenBank/DDBJ whole genome shotgun (WGS) entry which is preliminary data.</text>
</comment>
<evidence type="ECO:0000313" key="1">
    <source>
        <dbReference type="EMBL" id="CAL8143618.1"/>
    </source>
</evidence>
<evidence type="ECO:0000313" key="2">
    <source>
        <dbReference type="Proteomes" id="UP001642540"/>
    </source>
</evidence>
<organism evidence="1 2">
    <name type="scientific">Orchesella dallaii</name>
    <dbReference type="NCBI Taxonomy" id="48710"/>
    <lineage>
        <taxon>Eukaryota</taxon>
        <taxon>Metazoa</taxon>
        <taxon>Ecdysozoa</taxon>
        <taxon>Arthropoda</taxon>
        <taxon>Hexapoda</taxon>
        <taxon>Collembola</taxon>
        <taxon>Entomobryomorpha</taxon>
        <taxon>Entomobryoidea</taxon>
        <taxon>Orchesellidae</taxon>
        <taxon>Orchesellinae</taxon>
        <taxon>Orchesella</taxon>
    </lineage>
</organism>
<sequence>MKSEEWFRGTRESWCKWECHFPDCFFCFFPEGSPDHHVKEFNAMRRWHISGESENEKNEGGKVMKCKGKQLRTSVLN</sequence>
<protein>
    <submittedName>
        <fullName evidence="1">Uncharacterized protein</fullName>
    </submittedName>
</protein>
<dbReference type="Proteomes" id="UP001642540">
    <property type="component" value="Unassembled WGS sequence"/>
</dbReference>
<accession>A0ABP1S5F9</accession>
<dbReference type="EMBL" id="CAXLJM020000160">
    <property type="protein sequence ID" value="CAL8143618.1"/>
    <property type="molecule type" value="Genomic_DNA"/>
</dbReference>
<reference evidence="1 2" key="1">
    <citation type="submission" date="2024-08" db="EMBL/GenBank/DDBJ databases">
        <authorList>
            <person name="Cucini C."/>
            <person name="Frati F."/>
        </authorList>
    </citation>
    <scope>NUCLEOTIDE SEQUENCE [LARGE SCALE GENOMIC DNA]</scope>
</reference>
<gene>
    <name evidence="1" type="ORF">ODALV1_LOCUS29748</name>
</gene>
<name>A0ABP1S5F9_9HEXA</name>